<reference evidence="1 2" key="1">
    <citation type="journal article" date="2021" name="Res Sq">
        <title>Streptomyces Pimoensis sp. nov., Isolated From the Taklimakan Desert in Xinjiang, China.</title>
        <authorList>
            <person name="Zhang P."/>
            <person name="Luo X."/>
            <person name="Luo X."/>
            <person name="Liu Z."/>
            <person name="Xia Z."/>
            <person name="Wan C."/>
            <person name="zhang L."/>
        </authorList>
    </citation>
    <scope>NUCLEOTIDE SEQUENCE [LARGE SCALE GENOMIC DNA]</scope>
    <source>
        <strain evidence="1 2">TRM75549</strain>
    </source>
</reference>
<dbReference type="InterPro" id="IPR027434">
    <property type="entry name" value="Homing_endonucl"/>
</dbReference>
<comment type="caution">
    <text evidence="1">The sequence shown here is derived from an EMBL/GenBank/DDBJ whole genome shotgun (WGS) entry which is preliminary data.</text>
</comment>
<keyword evidence="2" id="KW-1185">Reference proteome</keyword>
<dbReference type="Gene3D" id="3.10.28.10">
    <property type="entry name" value="Homing endonucleases"/>
    <property type="match status" value="1"/>
</dbReference>
<protein>
    <submittedName>
        <fullName evidence="1">Phage Gp37/Gp68 family protein</fullName>
    </submittedName>
</protein>
<evidence type="ECO:0000313" key="1">
    <source>
        <dbReference type="EMBL" id="MEZ3180338.1"/>
    </source>
</evidence>
<dbReference type="RefSeq" id="WP_371238887.1">
    <property type="nucleotide sequence ID" value="NZ_JAHWZY010000016.1"/>
</dbReference>
<organism evidence="1 2">
    <name type="scientific">Streptomyces pimonensis</name>
    <dbReference type="NCBI Taxonomy" id="2860288"/>
    <lineage>
        <taxon>Bacteria</taxon>
        <taxon>Bacillati</taxon>
        <taxon>Actinomycetota</taxon>
        <taxon>Actinomycetes</taxon>
        <taxon>Kitasatosporales</taxon>
        <taxon>Streptomycetaceae</taxon>
        <taxon>Streptomyces</taxon>
    </lineage>
</organism>
<evidence type="ECO:0000313" key="2">
    <source>
        <dbReference type="Proteomes" id="UP001567537"/>
    </source>
</evidence>
<dbReference type="Proteomes" id="UP001567537">
    <property type="component" value="Unassembled WGS sequence"/>
</dbReference>
<dbReference type="SUPFAM" id="SSF55608">
    <property type="entry name" value="Homing endonucleases"/>
    <property type="match status" value="1"/>
</dbReference>
<proteinExistence type="predicted"/>
<dbReference type="EMBL" id="JAHWZY010000016">
    <property type="protein sequence ID" value="MEZ3180338.1"/>
    <property type="molecule type" value="Genomic_DNA"/>
</dbReference>
<accession>A0ABV4J3F3</accession>
<sequence length="170" mass="18947">MSDGLTFAYLAGVIDSDGFITINRSVRKGKAYFGAVIGISGTRPQPHELAASLWGGTVSCYQPKNPQHRVQYQWSRQGDAAVGPILAVQPYLRIKQEQARIALEAQEHILEGRGYDPYPWFGPDYDPSPRLNELRDEMVFVLNQGRRVGKGNAGRELDGRTWDQFPATAI</sequence>
<gene>
    <name evidence="1" type="ORF">KYY02_17085</name>
</gene>
<name>A0ABV4J3F3_9ACTN</name>